<accession>A0A1H8NQ83</accession>
<dbReference type="OrthoDB" id="156174at2157"/>
<name>A0A1H8NQ83_9EURY</name>
<evidence type="ECO:0000313" key="3">
    <source>
        <dbReference type="Proteomes" id="UP000198775"/>
    </source>
</evidence>
<dbReference type="Pfam" id="PF24041">
    <property type="entry name" value="DUF7350"/>
    <property type="match status" value="1"/>
</dbReference>
<dbReference type="Gene3D" id="2.60.40.2480">
    <property type="entry name" value="Periplasmic metal-binding protein Tp34-type"/>
    <property type="match status" value="1"/>
</dbReference>
<dbReference type="AlphaFoldDB" id="A0A1H8NQ83"/>
<proteinExistence type="predicted"/>
<dbReference type="InterPro" id="IPR038482">
    <property type="entry name" value="Tp34-type_sf"/>
</dbReference>
<dbReference type="Proteomes" id="UP000198775">
    <property type="component" value="Unassembled WGS sequence"/>
</dbReference>
<evidence type="ECO:0000259" key="1">
    <source>
        <dbReference type="Pfam" id="PF24041"/>
    </source>
</evidence>
<dbReference type="InterPro" id="IPR055774">
    <property type="entry name" value="DUF7350"/>
</dbReference>
<sequence length="348" mass="37390">MNRRAVLRAGAGLAGAGIVGGCLQTESRSVRSPPLVENRPDAVYYPTHSEGMEMVGSTTAGEYKVAAMYSYPHRFWEVTGADTNKKELDGSHAMHFMAVVWDPETKTVLPNASLTAELTKDGSLADQTNLYAMLSQPMGLHYGNNLEGDGDGTYTASIDIGSVPDDRVRRSGDFRGRFTDPATAEIQFEYSERARDDLPYQEYDDAGNRAALEPMDMMAPSATVPPEGELPGAVRGTATSGDAVFVVTVQDTVPAGIEGDGQYLAVFAHTPYNRMVLPSMTLSGSLADDSFALESTLDPDLGYHYGAAVPEVTDGDTLAITVDTPPQLARHEGYEMAFLTMPDAEVQL</sequence>
<feature type="domain" description="DUF7350" evidence="1">
    <location>
        <begin position="229"/>
        <end position="346"/>
    </location>
</feature>
<gene>
    <name evidence="2" type="ORF">SAMN05216388_101111</name>
</gene>
<organism evidence="2 3">
    <name type="scientific">Halorientalis persicus</name>
    <dbReference type="NCBI Taxonomy" id="1367881"/>
    <lineage>
        <taxon>Archaea</taxon>
        <taxon>Methanobacteriati</taxon>
        <taxon>Methanobacteriota</taxon>
        <taxon>Stenosarchaea group</taxon>
        <taxon>Halobacteria</taxon>
        <taxon>Halobacteriales</taxon>
        <taxon>Haloarculaceae</taxon>
        <taxon>Halorientalis</taxon>
    </lineage>
</organism>
<keyword evidence="3" id="KW-1185">Reference proteome</keyword>
<dbReference type="PROSITE" id="PS51257">
    <property type="entry name" value="PROKAR_LIPOPROTEIN"/>
    <property type="match status" value="1"/>
</dbReference>
<protein>
    <recommendedName>
        <fullName evidence="1">DUF7350 domain-containing protein</fullName>
    </recommendedName>
</protein>
<dbReference type="EMBL" id="FOCX01000011">
    <property type="protein sequence ID" value="SEO31782.1"/>
    <property type="molecule type" value="Genomic_DNA"/>
</dbReference>
<dbReference type="RefSeq" id="WP_092660582.1">
    <property type="nucleotide sequence ID" value="NZ_FOCX01000011.1"/>
</dbReference>
<reference evidence="3" key="1">
    <citation type="submission" date="2016-10" db="EMBL/GenBank/DDBJ databases">
        <authorList>
            <person name="Varghese N."/>
            <person name="Submissions S."/>
        </authorList>
    </citation>
    <scope>NUCLEOTIDE SEQUENCE [LARGE SCALE GENOMIC DNA]</scope>
    <source>
        <strain evidence="3">IBRC-M 10043</strain>
    </source>
</reference>
<evidence type="ECO:0000313" key="2">
    <source>
        <dbReference type="EMBL" id="SEO31782.1"/>
    </source>
</evidence>